<evidence type="ECO:0000313" key="2">
    <source>
        <dbReference type="Proteomes" id="UP000006036"/>
    </source>
</evidence>
<gene>
    <name evidence="1" type="ORF">HCBAA847_0930</name>
</gene>
<accession>A0AAI8MM70</accession>
<reference evidence="1 2" key="1">
    <citation type="journal article" date="2012" name="J. Bacteriol.">
        <title>Complete Genome Sequence of Helicobacter cinaedi Type Strain ATCC BAA-847.</title>
        <authorList>
            <person name="Miyoshi-Akiyama T."/>
            <person name="Takeshita N."/>
            <person name="Ohmagari N."/>
            <person name="Kirikae T."/>
        </authorList>
    </citation>
    <scope>NUCLEOTIDE SEQUENCE [LARGE SCALE GENOMIC DNA]</scope>
    <source>
        <strain evidence="1 2">ATCC BAA-847</strain>
    </source>
</reference>
<name>A0AAI8MM70_9HELI</name>
<dbReference type="KEGG" id="hcb:HCBAA847_0930"/>
<proteinExistence type="predicted"/>
<dbReference type="Proteomes" id="UP000006036">
    <property type="component" value="Chromosome 1"/>
</dbReference>
<organism evidence="1 2">
    <name type="scientific">Helicobacter cinaedi CCUG 18818 = ATCC BAA-847</name>
    <dbReference type="NCBI Taxonomy" id="537971"/>
    <lineage>
        <taxon>Bacteria</taxon>
        <taxon>Pseudomonadati</taxon>
        <taxon>Campylobacterota</taxon>
        <taxon>Epsilonproteobacteria</taxon>
        <taxon>Campylobacterales</taxon>
        <taxon>Helicobacteraceae</taxon>
        <taxon>Helicobacter</taxon>
    </lineage>
</organism>
<dbReference type="RefSeq" id="WP_015453449.1">
    <property type="nucleotide sequence ID" value="NC_020555.1"/>
</dbReference>
<sequence>MANYQDFKLIQTAVNKSIEDYSEKYRFDRKDIGFYWFVAENIFKPRR</sequence>
<protein>
    <submittedName>
        <fullName evidence="1">Uncharacterized protein</fullName>
    </submittedName>
</protein>
<dbReference type="AlphaFoldDB" id="A0AAI8MM70"/>
<dbReference type="EMBL" id="AP012492">
    <property type="protein sequence ID" value="BAM32168.1"/>
    <property type="molecule type" value="Genomic_DNA"/>
</dbReference>
<evidence type="ECO:0000313" key="1">
    <source>
        <dbReference type="EMBL" id="BAM32168.1"/>
    </source>
</evidence>